<evidence type="ECO:0000313" key="1">
    <source>
        <dbReference type="EMBL" id="EXJ78063.1"/>
    </source>
</evidence>
<accession>W9XCY3</accession>
<dbReference type="GeneID" id="19173308"/>
<organism evidence="1 2">
    <name type="scientific">Capronia epimyces CBS 606.96</name>
    <dbReference type="NCBI Taxonomy" id="1182542"/>
    <lineage>
        <taxon>Eukaryota</taxon>
        <taxon>Fungi</taxon>
        <taxon>Dikarya</taxon>
        <taxon>Ascomycota</taxon>
        <taxon>Pezizomycotina</taxon>
        <taxon>Eurotiomycetes</taxon>
        <taxon>Chaetothyriomycetidae</taxon>
        <taxon>Chaetothyriales</taxon>
        <taxon>Herpotrichiellaceae</taxon>
        <taxon>Capronia</taxon>
    </lineage>
</organism>
<dbReference type="RefSeq" id="XP_007737508.1">
    <property type="nucleotide sequence ID" value="XM_007739318.1"/>
</dbReference>
<reference evidence="1 2" key="1">
    <citation type="submission" date="2013-03" db="EMBL/GenBank/DDBJ databases">
        <title>The Genome Sequence of Capronia epimyces CBS 606.96.</title>
        <authorList>
            <consortium name="The Broad Institute Genomics Platform"/>
            <person name="Cuomo C."/>
            <person name="de Hoog S."/>
            <person name="Gorbushina A."/>
            <person name="Walker B."/>
            <person name="Young S.K."/>
            <person name="Zeng Q."/>
            <person name="Gargeya S."/>
            <person name="Fitzgerald M."/>
            <person name="Haas B."/>
            <person name="Abouelleil A."/>
            <person name="Allen A.W."/>
            <person name="Alvarado L."/>
            <person name="Arachchi H.M."/>
            <person name="Berlin A.M."/>
            <person name="Chapman S.B."/>
            <person name="Gainer-Dewar J."/>
            <person name="Goldberg J."/>
            <person name="Griggs A."/>
            <person name="Gujja S."/>
            <person name="Hansen M."/>
            <person name="Howarth C."/>
            <person name="Imamovic A."/>
            <person name="Ireland A."/>
            <person name="Larimer J."/>
            <person name="McCowan C."/>
            <person name="Murphy C."/>
            <person name="Pearson M."/>
            <person name="Poon T.W."/>
            <person name="Priest M."/>
            <person name="Roberts A."/>
            <person name="Saif S."/>
            <person name="Shea T."/>
            <person name="Sisk P."/>
            <person name="Sykes S."/>
            <person name="Wortman J."/>
            <person name="Nusbaum C."/>
            <person name="Birren B."/>
        </authorList>
    </citation>
    <scope>NUCLEOTIDE SEQUENCE [LARGE SCALE GENOMIC DNA]</scope>
    <source>
        <strain evidence="1 2">CBS 606.96</strain>
    </source>
</reference>
<dbReference type="EMBL" id="AMGY01000009">
    <property type="protein sequence ID" value="EXJ78063.1"/>
    <property type="molecule type" value="Genomic_DNA"/>
</dbReference>
<dbReference type="Proteomes" id="UP000019478">
    <property type="component" value="Unassembled WGS sequence"/>
</dbReference>
<name>W9XCY3_9EURO</name>
<keyword evidence="2" id="KW-1185">Reference proteome</keyword>
<dbReference type="OrthoDB" id="10579899at2759"/>
<sequence length="237" mass="27604">MFIRDLIASLCLLFINMVRLKTLYGLFTLACTIIRKVVRHTHQHGERDIVAAGQYTYLALLIFLTWALSRGTGHRIEIRRLFPQQLPVLAQVSRIWSRWKNRVVSTYSAWSRRLYQVLATAWKLFSFWKKTETVTVPPTGTVQQFLADCDQDASPDEEETTICLLCHESLYLKSPALYMCCNNVHRLHLRCASKVMTDEQPCSLCHDELFVVEQSEAEIAQSATKNRQKNKKQRRRR</sequence>
<proteinExistence type="predicted"/>
<dbReference type="AlphaFoldDB" id="W9XCY3"/>
<comment type="caution">
    <text evidence="1">The sequence shown here is derived from an EMBL/GenBank/DDBJ whole genome shotgun (WGS) entry which is preliminary data.</text>
</comment>
<dbReference type="HOGENOM" id="CLU_1170520_0_0_1"/>
<evidence type="ECO:0000313" key="2">
    <source>
        <dbReference type="Proteomes" id="UP000019478"/>
    </source>
</evidence>
<gene>
    <name evidence="1" type="ORF">A1O3_09224</name>
</gene>
<protein>
    <submittedName>
        <fullName evidence="1">Uncharacterized protein</fullName>
    </submittedName>
</protein>